<dbReference type="EMBL" id="AE017282">
    <property type="protein sequence ID" value="AAU91916.1"/>
    <property type="molecule type" value="Genomic_DNA"/>
</dbReference>
<dbReference type="HOGENOM" id="CLU_3365841_0_0_6"/>
<accession>Q606C6</accession>
<organism evidence="2 3">
    <name type="scientific">Methylococcus capsulatus (strain ATCC 33009 / NCIMB 11132 / Bath)</name>
    <dbReference type="NCBI Taxonomy" id="243233"/>
    <lineage>
        <taxon>Bacteria</taxon>
        <taxon>Pseudomonadati</taxon>
        <taxon>Pseudomonadota</taxon>
        <taxon>Gammaproteobacteria</taxon>
        <taxon>Methylococcales</taxon>
        <taxon>Methylococcaceae</taxon>
        <taxon>Methylococcus</taxon>
    </lineage>
</organism>
<dbReference type="Proteomes" id="UP000006821">
    <property type="component" value="Chromosome"/>
</dbReference>
<evidence type="ECO:0000313" key="3">
    <source>
        <dbReference type="Proteomes" id="UP000006821"/>
    </source>
</evidence>
<feature type="region of interest" description="Disordered" evidence="1">
    <location>
        <begin position="1"/>
        <end position="35"/>
    </location>
</feature>
<proteinExistence type="predicted"/>
<name>Q606C6_METCA</name>
<sequence length="35" mass="4094">MTMSPSTDRPVRRSRGHIPIPQSDRFPELEESNRL</sequence>
<evidence type="ECO:0000256" key="1">
    <source>
        <dbReference type="SAM" id="MobiDB-lite"/>
    </source>
</evidence>
<gene>
    <name evidence="2" type="ordered locus">MCA2092</name>
</gene>
<reference evidence="2 3" key="1">
    <citation type="journal article" date="2004" name="PLoS Biol.">
        <title>Genomic insights into methanotrophy: the complete genome sequence of Methylococcus capsulatus (Bath).</title>
        <authorList>
            <person name="Ward N.L."/>
            <person name="Larsen O."/>
            <person name="Sakwa J."/>
            <person name="Bruseth L."/>
            <person name="Khouri H.M."/>
            <person name="Durkin A.S."/>
            <person name="Dimitrov G."/>
            <person name="Jiang L."/>
            <person name="Scanlan D."/>
            <person name="Kang K.H."/>
            <person name="Lewis M.R."/>
            <person name="Nelson K.E."/>
            <person name="Methe B.A."/>
            <person name="Wu M."/>
            <person name="Heidelberg J.F."/>
            <person name="Paulsen I.T."/>
            <person name="Fouts D.E."/>
            <person name="Ravel J."/>
            <person name="Tettelin H."/>
            <person name="Ren Q."/>
            <person name="Read T.D."/>
            <person name="DeBoy R.T."/>
            <person name="Seshadri R."/>
            <person name="Salzberg S.L."/>
            <person name="Jensen H.B."/>
            <person name="Birkeland N.K."/>
            <person name="Nelson W.C."/>
            <person name="Dodson R.J."/>
            <person name="Grindhaug S.H."/>
            <person name="Holt I.E."/>
            <person name="Eidhammer I."/>
            <person name="Jonasen I."/>
            <person name="Vanaken S."/>
            <person name="Utterback T.R."/>
            <person name="Feldblyum T.V."/>
            <person name="Fraser C.M."/>
            <person name="Lillehaug J.R."/>
            <person name="Eisen J.A."/>
        </authorList>
    </citation>
    <scope>NUCLEOTIDE SEQUENCE [LARGE SCALE GENOMIC DNA]</scope>
    <source>
        <strain evidence="3">ATCC 33009 / NCIMB 11132 / Bath</strain>
    </source>
</reference>
<evidence type="ECO:0000313" key="2">
    <source>
        <dbReference type="EMBL" id="AAU91916.1"/>
    </source>
</evidence>
<feature type="compositionally biased region" description="Basic and acidic residues" evidence="1">
    <location>
        <begin position="25"/>
        <end position="35"/>
    </location>
</feature>
<dbReference type="KEGG" id="mca:MCA2092"/>
<dbReference type="AlphaFoldDB" id="Q606C6"/>
<protein>
    <submittedName>
        <fullName evidence="2">Uncharacterized protein</fullName>
    </submittedName>
</protein>